<dbReference type="InterPro" id="IPR009008">
    <property type="entry name" value="Val/Leu/Ile-tRNA-synth_edit"/>
</dbReference>
<evidence type="ECO:0000256" key="4">
    <source>
        <dbReference type="ARBA" id="ARBA00022598"/>
    </source>
</evidence>
<comment type="caution">
    <text evidence="12">The sequence shown here is derived from an EMBL/GenBank/DDBJ whole genome shotgun (WGS) entry which is preliminary data.</text>
</comment>
<dbReference type="InterPro" id="IPR013155">
    <property type="entry name" value="M/V/L/I-tRNA-synth_anticd-bd"/>
</dbReference>
<dbReference type="GO" id="GO:0006429">
    <property type="term" value="P:leucyl-tRNA aminoacylation"/>
    <property type="evidence" value="ECO:0007669"/>
    <property type="project" value="InterPro"/>
</dbReference>
<evidence type="ECO:0000313" key="12">
    <source>
        <dbReference type="EMBL" id="KKN32154.1"/>
    </source>
</evidence>
<gene>
    <name evidence="12" type="ORF">LCGC14_0816760</name>
</gene>
<comment type="similarity">
    <text evidence="1">Belongs to the class-I aminoacyl-tRNA synthetase family.</text>
</comment>
<organism evidence="12">
    <name type="scientific">marine sediment metagenome</name>
    <dbReference type="NCBI Taxonomy" id="412755"/>
    <lineage>
        <taxon>unclassified sequences</taxon>
        <taxon>metagenomes</taxon>
        <taxon>ecological metagenomes</taxon>
    </lineage>
</organism>
<proteinExistence type="inferred from homology"/>
<dbReference type="GO" id="GO:0002161">
    <property type="term" value="F:aminoacyl-tRNA deacylase activity"/>
    <property type="evidence" value="ECO:0007669"/>
    <property type="project" value="InterPro"/>
</dbReference>
<evidence type="ECO:0000259" key="10">
    <source>
        <dbReference type="Pfam" id="PF00133"/>
    </source>
</evidence>
<dbReference type="Pfam" id="PF08264">
    <property type="entry name" value="Anticodon_1"/>
    <property type="match status" value="1"/>
</dbReference>
<dbReference type="Gene3D" id="1.10.730.10">
    <property type="entry name" value="Isoleucyl-tRNA Synthetase, Domain 1"/>
    <property type="match status" value="1"/>
</dbReference>
<dbReference type="PANTHER" id="PTHR45794:SF1">
    <property type="entry name" value="LEUCINE--TRNA LIGASE, CYTOPLASMIC"/>
    <property type="match status" value="1"/>
</dbReference>
<dbReference type="Pfam" id="PF00133">
    <property type="entry name" value="tRNA-synt_1"/>
    <property type="match status" value="1"/>
</dbReference>
<dbReference type="NCBIfam" id="NF008957">
    <property type="entry name" value="PRK12300.1"/>
    <property type="match status" value="1"/>
</dbReference>
<dbReference type="EMBL" id="LAZR01002273">
    <property type="protein sequence ID" value="KKN32154.1"/>
    <property type="molecule type" value="Genomic_DNA"/>
</dbReference>
<evidence type="ECO:0000256" key="5">
    <source>
        <dbReference type="ARBA" id="ARBA00022741"/>
    </source>
</evidence>
<evidence type="ECO:0000256" key="6">
    <source>
        <dbReference type="ARBA" id="ARBA00022840"/>
    </source>
</evidence>
<accession>A0A0F9PPQ9</accession>
<dbReference type="SUPFAM" id="SSF52374">
    <property type="entry name" value="Nucleotidylyl transferase"/>
    <property type="match status" value="1"/>
</dbReference>
<dbReference type="Gene3D" id="3.30.2320.20">
    <property type="entry name" value="Class I aminoacyl-tRNA synthetases (RS)"/>
    <property type="match status" value="1"/>
</dbReference>
<dbReference type="HAMAP" id="MF_00049_A">
    <property type="entry name" value="Leu_tRNA_synth_A"/>
    <property type="match status" value="1"/>
</dbReference>
<dbReference type="GO" id="GO:0005524">
    <property type="term" value="F:ATP binding"/>
    <property type="evidence" value="ECO:0007669"/>
    <property type="project" value="UniProtKB-KW"/>
</dbReference>
<evidence type="ECO:0000256" key="1">
    <source>
        <dbReference type="ARBA" id="ARBA00005594"/>
    </source>
</evidence>
<dbReference type="InterPro" id="IPR002300">
    <property type="entry name" value="aa-tRNA-synth_Ia"/>
</dbReference>
<dbReference type="SUPFAM" id="SSF47323">
    <property type="entry name" value="Anticodon-binding domain of a subclass of class I aminoacyl-tRNA synthetases"/>
    <property type="match status" value="1"/>
</dbReference>
<dbReference type="InterPro" id="IPR009080">
    <property type="entry name" value="tRNAsynth_Ia_anticodon-bd"/>
</dbReference>
<dbReference type="EC" id="6.1.1.4" evidence="2"/>
<dbReference type="GO" id="GO:0004823">
    <property type="term" value="F:leucine-tRNA ligase activity"/>
    <property type="evidence" value="ECO:0007669"/>
    <property type="project" value="UniProtKB-EC"/>
</dbReference>
<dbReference type="PANTHER" id="PTHR45794">
    <property type="entry name" value="LEUCYL-TRNA SYNTHETASE"/>
    <property type="match status" value="1"/>
</dbReference>
<dbReference type="InterPro" id="IPR020791">
    <property type="entry name" value="Leu-tRNA-lgase_arc"/>
</dbReference>
<keyword evidence="4" id="KW-0436">Ligase</keyword>
<evidence type="ECO:0000256" key="8">
    <source>
        <dbReference type="ARBA" id="ARBA00023146"/>
    </source>
</evidence>
<feature type="domain" description="Methionyl/Valyl/Leucyl/Isoleucyl-tRNA synthetase anticodon-binding" evidence="11">
    <location>
        <begin position="740"/>
        <end position="871"/>
    </location>
</feature>
<keyword evidence="6" id="KW-0067">ATP-binding</keyword>
<evidence type="ECO:0000256" key="3">
    <source>
        <dbReference type="ARBA" id="ARBA00022490"/>
    </source>
</evidence>
<protein>
    <recommendedName>
        <fullName evidence="2">leucine--tRNA ligase</fullName>
        <ecNumber evidence="2">6.1.1.4</ecNumber>
    </recommendedName>
    <alternativeName>
        <fullName evidence="9">Leucyl-tRNA synthetase</fullName>
    </alternativeName>
</protein>
<dbReference type="Gene3D" id="3.40.50.620">
    <property type="entry name" value="HUPs"/>
    <property type="match status" value="1"/>
</dbReference>
<evidence type="ECO:0000256" key="2">
    <source>
        <dbReference type="ARBA" id="ARBA00013164"/>
    </source>
</evidence>
<evidence type="ECO:0000259" key="11">
    <source>
        <dbReference type="Pfam" id="PF08264"/>
    </source>
</evidence>
<dbReference type="Gene3D" id="1.10.10.720">
    <property type="entry name" value="leucyl-tRNA synthetase"/>
    <property type="match status" value="1"/>
</dbReference>
<name>A0A0F9PPQ9_9ZZZZ</name>
<keyword evidence="7" id="KW-0648">Protein biosynthesis</keyword>
<reference evidence="12" key="1">
    <citation type="journal article" date="2015" name="Nature">
        <title>Complex archaea that bridge the gap between prokaryotes and eukaryotes.</title>
        <authorList>
            <person name="Spang A."/>
            <person name="Saw J.H."/>
            <person name="Jorgensen S.L."/>
            <person name="Zaremba-Niedzwiedzka K."/>
            <person name="Martijn J."/>
            <person name="Lind A.E."/>
            <person name="van Eijk R."/>
            <person name="Schleper C."/>
            <person name="Guy L."/>
            <person name="Ettema T.J."/>
        </authorList>
    </citation>
    <scope>NUCLEOTIDE SEQUENCE</scope>
</reference>
<keyword evidence="8" id="KW-0030">Aminoacyl-tRNA synthetase</keyword>
<dbReference type="NCBIfam" id="TIGR00395">
    <property type="entry name" value="leuS_arch"/>
    <property type="match status" value="1"/>
</dbReference>
<evidence type="ECO:0000256" key="9">
    <source>
        <dbReference type="ARBA" id="ARBA00030520"/>
    </source>
</evidence>
<dbReference type="Gene3D" id="3.90.740.10">
    <property type="entry name" value="Valyl/Leucyl/Isoleucyl-tRNA synthetase, editing domain"/>
    <property type="match status" value="1"/>
</dbReference>
<dbReference type="SUPFAM" id="SSF50677">
    <property type="entry name" value="ValRS/IleRS/LeuRS editing domain"/>
    <property type="match status" value="1"/>
</dbReference>
<dbReference type="AlphaFoldDB" id="A0A0F9PPQ9"/>
<keyword evidence="3" id="KW-0963">Cytoplasm</keyword>
<dbReference type="InterPro" id="IPR004493">
    <property type="entry name" value="Leu-tRNA-synth_Ia_arc/euk"/>
</dbReference>
<sequence length="981" mass="115899">MYAVFSNEIKKKDLKWLIKVYNPKEIEKKWQDRWEQAKIFEANPDPQKQKFFITSPYPYASGPSHIGHGRSFINGDVFARYYRAKGYNVLYPMAFHITGTPVLAISSSIKRANKATFARMSQYVSLHTKDQEKILEIVESFRDPWNVVNYFSKTTKVDFKSIGMSLDWRREFTTGDKIYNKFIEWQFSRLKDRGYIEKGEYPILYCPRDKNAVGEDDISRGDELDLRINEFICIKFPFENGFLVASTLRPETIYGVTNLWIKPDGEYVQASINNEIWFISMKAVSLLKNQNKEVKILKTFKGEEIIGRKAKNVNGIKEILILPGDFVDTSTATGVVYSVPAHAPYDYIALIDLMNNKKLIEKFNLDKREIELIYPIQIIELKEMTEVPAKVYCEKYNVESQNDTQKLDLATKENYKDEFYNGVLNKRCFKYEGMKVNEAAKQVSKELIEENRADKLFIPVTKDLFCRCGEEVIVSILKNQWFLNFQSGDWKEKAFACLNNMKITPSKYRRNFEKVFNWLEKRPCARKRGLGTKLPFNREWIIESLSDSTIYMAFYTISHKIRHYKIKPEQLIPEFFDFIFLEKGDIKNLSKIINIGEKILKELKEEFLYWYPVDHRHTAIMHISNHLSFYIFHHVAIFPEKNWPKTLTLIEPVIIEGQKMGKSKGNVISLAEIQQKYSADLFRFYISHGADFGVHMDFRVREIDSVNNHIQKFYKFVSDKILQSKNTLEEFKVIKNLYSKVMLSKIIRKFIEAERSLKEFNIRRYLQISFYEIFNIIKDLFQYTDDKNDFLIVFKIIYLDWLKILSLTIPHLCEELWELSGNRSFISVQIWGDFNKGYVDDELEVEFRYIENVVEDILNIKKLLKTQKSNKIYLYTASKWMYEILKVIGLKKDNFNLIIAELKKDQDLMRNKQLIPYLKTQLKERIYENELPKVDEVNLLEQFKSYIEKRVNCSILINSKFDPKQKSQVAKPFKPGLFIDS</sequence>
<dbReference type="InterPro" id="IPR014729">
    <property type="entry name" value="Rossmann-like_a/b/a_fold"/>
</dbReference>
<dbReference type="GO" id="GO:0005737">
    <property type="term" value="C:cytoplasm"/>
    <property type="evidence" value="ECO:0007669"/>
    <property type="project" value="InterPro"/>
</dbReference>
<keyword evidence="5" id="KW-0547">Nucleotide-binding</keyword>
<feature type="domain" description="Aminoacyl-tRNA synthetase class Ia" evidence="10">
    <location>
        <begin position="29"/>
        <end position="693"/>
    </location>
</feature>
<evidence type="ECO:0000256" key="7">
    <source>
        <dbReference type="ARBA" id="ARBA00022917"/>
    </source>
</evidence>